<evidence type="ECO:0000256" key="6">
    <source>
        <dbReference type="ARBA" id="ARBA00022792"/>
    </source>
</evidence>
<evidence type="ECO:0000313" key="12">
    <source>
        <dbReference type="Proteomes" id="UP000194127"/>
    </source>
</evidence>
<dbReference type="AlphaFoldDB" id="A0A1X6N125"/>
<protein>
    <recommendedName>
        <fullName evidence="10">Ribosomal protein/NADH dehydrogenase domain-containing protein</fullName>
    </recommendedName>
</protein>
<evidence type="ECO:0000256" key="2">
    <source>
        <dbReference type="ARBA" id="ARBA00004443"/>
    </source>
</evidence>
<dbReference type="InterPro" id="IPR007741">
    <property type="entry name" value="Ribosomal_mL43/mS25/NADH_DH"/>
</dbReference>
<dbReference type="InterPro" id="IPR036249">
    <property type="entry name" value="Thioredoxin-like_sf"/>
</dbReference>
<evidence type="ECO:0000256" key="1">
    <source>
        <dbReference type="ARBA" id="ARBA00003195"/>
    </source>
</evidence>
<gene>
    <name evidence="11" type="ORF">POSPLADRAFT_1143858</name>
</gene>
<dbReference type="PANTHER" id="PTHR12878">
    <property type="entry name" value="NADH-UBIQUINONE OXIDOREDUCTASE B8 SUBUNIT"/>
    <property type="match status" value="1"/>
</dbReference>
<evidence type="ECO:0000256" key="3">
    <source>
        <dbReference type="ARBA" id="ARBA00008939"/>
    </source>
</evidence>
<keyword evidence="9" id="KW-0472">Membrane</keyword>
<evidence type="ECO:0000259" key="10">
    <source>
        <dbReference type="SMART" id="SM00916"/>
    </source>
</evidence>
<sequence>MSFARALYPAIREIRIFCCQTNSASGGTREFLKSTHAIMKQHNPHLPIMVRQAGGTPARAFVRYEKGDEKHVELDNLNQADVSSKIAQLLKKPS</sequence>
<dbReference type="GO" id="GO:0005743">
    <property type="term" value="C:mitochondrial inner membrane"/>
    <property type="evidence" value="ECO:0007669"/>
    <property type="project" value="UniProtKB-SubCell"/>
</dbReference>
<comment type="subcellular location">
    <subcellularLocation>
        <location evidence="2">Mitochondrion inner membrane</location>
        <topology evidence="2">Peripheral membrane protein</topology>
        <orientation evidence="2">Matrix side</orientation>
    </subcellularLocation>
</comment>
<proteinExistence type="inferred from homology"/>
<keyword evidence="7" id="KW-0249">Electron transport</keyword>
<keyword evidence="5" id="KW-0679">Respiratory chain</keyword>
<keyword evidence="4" id="KW-0813">Transport</keyword>
<dbReference type="PANTHER" id="PTHR12878:SF0">
    <property type="entry name" value="NADH DEHYDROGENASE [UBIQUINONE] 1 ALPHA SUBCOMPLEX SUBUNIT 2"/>
    <property type="match status" value="1"/>
</dbReference>
<keyword evidence="6" id="KW-0999">Mitochondrion inner membrane</keyword>
<dbReference type="GeneID" id="36330576"/>
<dbReference type="SMART" id="SM00916">
    <property type="entry name" value="L51_S25_CI-B8"/>
    <property type="match status" value="1"/>
</dbReference>
<dbReference type="SUPFAM" id="SSF52833">
    <property type="entry name" value="Thioredoxin-like"/>
    <property type="match status" value="1"/>
</dbReference>
<comment type="similarity">
    <text evidence="3">Belongs to the complex I NDUFA2 subunit family.</text>
</comment>
<dbReference type="STRING" id="670580.A0A1X6N125"/>
<dbReference type="Gene3D" id="3.40.30.10">
    <property type="entry name" value="Glutaredoxin"/>
    <property type="match status" value="1"/>
</dbReference>
<accession>A0A1X6N125</accession>
<reference evidence="11 12" key="1">
    <citation type="submission" date="2017-04" db="EMBL/GenBank/DDBJ databases">
        <title>Genome Sequence of the Model Brown-Rot Fungus Postia placenta SB12.</title>
        <authorList>
            <consortium name="DOE Joint Genome Institute"/>
            <person name="Gaskell J."/>
            <person name="Kersten P."/>
            <person name="Larrondo L.F."/>
            <person name="Canessa P."/>
            <person name="Martinez D."/>
            <person name="Hibbett D."/>
            <person name="Schmoll M."/>
            <person name="Kubicek C.P."/>
            <person name="Martinez A.T."/>
            <person name="Yadav J."/>
            <person name="Master E."/>
            <person name="Magnuson J.K."/>
            <person name="James T."/>
            <person name="Yaver D."/>
            <person name="Berka R."/>
            <person name="Labutti K."/>
            <person name="Lipzen A."/>
            <person name="Aerts A."/>
            <person name="Barry K."/>
            <person name="Henrissat B."/>
            <person name="Blanchette R."/>
            <person name="Grigoriev I."/>
            <person name="Cullen D."/>
        </authorList>
    </citation>
    <scope>NUCLEOTIDE SEQUENCE [LARGE SCALE GENOMIC DNA]</scope>
    <source>
        <strain evidence="11 12">MAD-698-R-SB12</strain>
    </source>
</reference>
<dbReference type="PIRSF" id="PIRSF005822">
    <property type="entry name" value="NDUA2"/>
    <property type="match status" value="1"/>
</dbReference>
<dbReference type="InterPro" id="IPR016464">
    <property type="entry name" value="NADH_Ub_cplx-1_asu_su-2"/>
</dbReference>
<feature type="domain" description="Ribosomal protein/NADH dehydrogenase" evidence="10">
    <location>
        <begin position="20"/>
        <end position="93"/>
    </location>
</feature>
<dbReference type="Pfam" id="PF05047">
    <property type="entry name" value="L51_S25_CI-B8"/>
    <property type="match status" value="1"/>
</dbReference>
<keyword evidence="8" id="KW-0496">Mitochondrion</keyword>
<dbReference type="OrthoDB" id="10250268at2759"/>
<evidence type="ECO:0000313" key="11">
    <source>
        <dbReference type="EMBL" id="OSX62318.1"/>
    </source>
</evidence>
<dbReference type="EMBL" id="KZ110597">
    <property type="protein sequence ID" value="OSX62318.1"/>
    <property type="molecule type" value="Genomic_DNA"/>
</dbReference>
<dbReference type="Proteomes" id="UP000194127">
    <property type="component" value="Unassembled WGS sequence"/>
</dbReference>
<evidence type="ECO:0000256" key="8">
    <source>
        <dbReference type="ARBA" id="ARBA00023128"/>
    </source>
</evidence>
<dbReference type="RefSeq" id="XP_024339112.1">
    <property type="nucleotide sequence ID" value="XM_024485627.1"/>
</dbReference>
<evidence type="ECO:0000256" key="9">
    <source>
        <dbReference type="ARBA" id="ARBA00023136"/>
    </source>
</evidence>
<evidence type="ECO:0000256" key="5">
    <source>
        <dbReference type="ARBA" id="ARBA00022660"/>
    </source>
</evidence>
<organism evidence="11 12">
    <name type="scientific">Postia placenta MAD-698-R-SB12</name>
    <dbReference type="NCBI Taxonomy" id="670580"/>
    <lineage>
        <taxon>Eukaryota</taxon>
        <taxon>Fungi</taxon>
        <taxon>Dikarya</taxon>
        <taxon>Basidiomycota</taxon>
        <taxon>Agaricomycotina</taxon>
        <taxon>Agaricomycetes</taxon>
        <taxon>Polyporales</taxon>
        <taxon>Adustoporiaceae</taxon>
        <taxon>Rhodonia</taxon>
    </lineage>
</organism>
<evidence type="ECO:0000256" key="4">
    <source>
        <dbReference type="ARBA" id="ARBA00022448"/>
    </source>
</evidence>
<keyword evidence="12" id="KW-1185">Reference proteome</keyword>
<evidence type="ECO:0000256" key="7">
    <source>
        <dbReference type="ARBA" id="ARBA00022982"/>
    </source>
</evidence>
<name>A0A1X6N125_9APHY</name>
<comment type="function">
    <text evidence="1">Accessory subunit of the mitochondrial membrane respiratory chain NADH dehydrogenase (Complex I), that is believed not to be involved in catalysis. Complex I functions in the transfer of electrons from NADH to the respiratory chain. The immediate electron acceptor for the enzyme is believed to be ubiquinone.</text>
</comment>